<keyword evidence="3" id="KW-1185">Reference proteome</keyword>
<organism evidence="2 3">
    <name type="scientific">Plenodomus tracheiphilus IPT5</name>
    <dbReference type="NCBI Taxonomy" id="1408161"/>
    <lineage>
        <taxon>Eukaryota</taxon>
        <taxon>Fungi</taxon>
        <taxon>Dikarya</taxon>
        <taxon>Ascomycota</taxon>
        <taxon>Pezizomycotina</taxon>
        <taxon>Dothideomycetes</taxon>
        <taxon>Pleosporomycetidae</taxon>
        <taxon>Pleosporales</taxon>
        <taxon>Pleosporineae</taxon>
        <taxon>Leptosphaeriaceae</taxon>
        <taxon>Plenodomus</taxon>
    </lineage>
</organism>
<proteinExistence type="predicted"/>
<feature type="region of interest" description="Disordered" evidence="1">
    <location>
        <begin position="514"/>
        <end position="593"/>
    </location>
</feature>
<feature type="compositionally biased region" description="Polar residues" evidence="1">
    <location>
        <begin position="571"/>
        <end position="580"/>
    </location>
</feature>
<dbReference type="OrthoDB" id="5417628at2759"/>
<name>A0A6A7AUM0_9PLEO</name>
<protein>
    <submittedName>
        <fullName evidence="2">Uncharacterized protein</fullName>
    </submittedName>
</protein>
<dbReference type="Proteomes" id="UP000799423">
    <property type="component" value="Unassembled WGS sequence"/>
</dbReference>
<evidence type="ECO:0000256" key="1">
    <source>
        <dbReference type="SAM" id="MobiDB-lite"/>
    </source>
</evidence>
<feature type="compositionally biased region" description="Basic and acidic residues" evidence="1">
    <location>
        <begin position="581"/>
        <end position="592"/>
    </location>
</feature>
<feature type="region of interest" description="Disordered" evidence="1">
    <location>
        <begin position="676"/>
        <end position="722"/>
    </location>
</feature>
<feature type="region of interest" description="Disordered" evidence="1">
    <location>
        <begin position="222"/>
        <end position="283"/>
    </location>
</feature>
<evidence type="ECO:0000313" key="3">
    <source>
        <dbReference type="Proteomes" id="UP000799423"/>
    </source>
</evidence>
<sequence length="742" mass="81887">MRYDDWDVILFPKDSHVPLQEFKTACYVSANEGKYYRPLHPVSNSLPPSTPFRISIHSWATAARPSAAIEVQRKHSQKVVYTVQVVVDGARVFHGFFDIASKWPQEIAHEKRSLASVEQPTSQKRPCLEFPPFSLQTLMQTSWDARDNSSRIKIMLSEQLIGKPASPGQLDLGGANNIVCFSFQHAPRDVLEQSGISWPIRNPLYLPNAYEELRLPQQTSPKSLCAPKLRHPASDANMQSPLSHRSKTTNNRFENQDPHGRIRSHPRPPTLANSTRGNERSKIWEDAFADDGDDFTMGMWATERAGSSLTADVAMPDYMFTASHALKKSSQWRNASPVYEQSTNIARAGHRSKKETEKSQVVSVREDQLGHMIQALSPPRKIREMTFNFGTQHNEPMARPPTAHAYYPPRMGNAPIMTRPSSASMARKSSYPDFNSALRNVSTKAMKGQSFPAYSPSVSSNKDNHPHSQARIPTPFAWANQVPTPSPFAQRLPIFEPDPPVRDSNSIFPAQSRFDHASTMPPADMGKIASAHGPSAVSDMRSKKEGTGTNPSQLPQQVVRQEQIPLPPINGASTLAQQPSSKDHSKQTHSTRDNIPALVEVIDVDAIDPQLDAHVAGDAAKLTPHKSTHRQAMSSIDSTGRLEQQLFSALGEELGSFEETIDSNGMGPELARAIGGSATHSDVSGTTLLNPSASEFEPTTKRKRQGTLDGDRDRSPLTKREKAVLIETEKVGGNVVPTLRGD</sequence>
<reference evidence="2" key="1">
    <citation type="submission" date="2020-01" db="EMBL/GenBank/DDBJ databases">
        <authorList>
            <consortium name="DOE Joint Genome Institute"/>
            <person name="Haridas S."/>
            <person name="Albert R."/>
            <person name="Binder M."/>
            <person name="Bloem J."/>
            <person name="Labutti K."/>
            <person name="Salamov A."/>
            <person name="Andreopoulos B."/>
            <person name="Baker S.E."/>
            <person name="Barry K."/>
            <person name="Bills G."/>
            <person name="Bluhm B.H."/>
            <person name="Cannon C."/>
            <person name="Castanera R."/>
            <person name="Culley D.E."/>
            <person name="Daum C."/>
            <person name="Ezra D."/>
            <person name="Gonzalez J.B."/>
            <person name="Henrissat B."/>
            <person name="Kuo A."/>
            <person name="Liang C."/>
            <person name="Lipzen A."/>
            <person name="Lutzoni F."/>
            <person name="Magnuson J."/>
            <person name="Mondo S."/>
            <person name="Nolan M."/>
            <person name="Ohm R."/>
            <person name="Pangilinan J."/>
            <person name="Park H.-J."/>
            <person name="Ramirez L."/>
            <person name="Alfaro M."/>
            <person name="Sun H."/>
            <person name="Tritt A."/>
            <person name="Yoshinaga Y."/>
            <person name="Zwiers L.-H."/>
            <person name="Turgeon B.G."/>
            <person name="Goodwin S.B."/>
            <person name="Spatafora J.W."/>
            <person name="Crous P.W."/>
            <person name="Grigoriev I.V."/>
        </authorList>
    </citation>
    <scope>NUCLEOTIDE SEQUENCE</scope>
    <source>
        <strain evidence="2">IPT5</strain>
    </source>
</reference>
<gene>
    <name evidence="2" type="ORF">T440DRAFT_482213</name>
</gene>
<accession>A0A6A7AUM0</accession>
<dbReference type="AlphaFoldDB" id="A0A6A7AUM0"/>
<feature type="compositionally biased region" description="Polar residues" evidence="1">
    <location>
        <begin position="236"/>
        <end position="253"/>
    </location>
</feature>
<feature type="compositionally biased region" description="Basic and acidic residues" evidence="1">
    <location>
        <begin position="709"/>
        <end position="722"/>
    </location>
</feature>
<dbReference type="EMBL" id="MU006330">
    <property type="protein sequence ID" value="KAF2846966.1"/>
    <property type="molecule type" value="Genomic_DNA"/>
</dbReference>
<evidence type="ECO:0000313" key="2">
    <source>
        <dbReference type="EMBL" id="KAF2846966.1"/>
    </source>
</evidence>
<feature type="compositionally biased region" description="Polar residues" evidence="1">
    <location>
        <begin position="547"/>
        <end position="560"/>
    </location>
</feature>
<feature type="compositionally biased region" description="Polar residues" evidence="1">
    <location>
        <begin position="678"/>
        <end position="693"/>
    </location>
</feature>